<evidence type="ECO:0000259" key="6">
    <source>
        <dbReference type="Pfam" id="PF17490"/>
    </source>
</evidence>
<dbReference type="InterPro" id="IPR004244">
    <property type="entry name" value="Transposase_22"/>
</dbReference>
<dbReference type="Gene3D" id="1.20.5.390">
    <property type="entry name" value="L1 transposable element, trimerization domain"/>
    <property type="match status" value="1"/>
</dbReference>
<dbReference type="InterPro" id="IPR035300">
    <property type="entry name" value="L1_dsRBD"/>
</dbReference>
<feature type="domain" description="L1 transposable element trimerization" evidence="5">
    <location>
        <begin position="115"/>
        <end position="157"/>
    </location>
</feature>
<feature type="coiled-coil region" evidence="2">
    <location>
        <begin position="71"/>
        <end position="136"/>
    </location>
</feature>
<evidence type="ECO:0000313" key="7">
    <source>
        <dbReference type="Ensembl" id="ENSMFAP00000047582.1"/>
    </source>
</evidence>
<proteinExistence type="inferred from homology"/>
<keyword evidence="2" id="KW-0175">Coiled coil</keyword>
<dbReference type="Ensembl" id="ENSMFAT00000098870.1">
    <property type="protein sequence ID" value="ENSMFAP00000047582.1"/>
    <property type="gene ID" value="ENSMFAG00000055175.1"/>
</dbReference>
<reference evidence="7" key="2">
    <citation type="submission" date="2025-08" db="UniProtKB">
        <authorList>
            <consortium name="Ensembl"/>
        </authorList>
    </citation>
    <scope>IDENTIFICATION</scope>
</reference>
<dbReference type="Gene3D" id="3.30.70.1820">
    <property type="entry name" value="L1 transposable element, RRM domain"/>
    <property type="match status" value="1"/>
</dbReference>
<feature type="compositionally biased region" description="Polar residues" evidence="3">
    <location>
        <begin position="15"/>
        <end position="38"/>
    </location>
</feature>
<reference evidence="7 8" key="1">
    <citation type="submission" date="2013-03" db="EMBL/GenBank/DDBJ databases">
        <authorList>
            <person name="Warren W."/>
            <person name="Wilson R.K."/>
        </authorList>
    </citation>
    <scope>NUCLEOTIDE SEQUENCE</scope>
</reference>
<evidence type="ECO:0000256" key="3">
    <source>
        <dbReference type="SAM" id="MobiDB-lite"/>
    </source>
</evidence>
<feature type="domain" description="L1 transposable element dsRBD-like" evidence="6">
    <location>
        <begin position="260"/>
        <end position="325"/>
    </location>
</feature>
<dbReference type="PANTHER" id="PTHR11505">
    <property type="entry name" value="L1 TRANSPOSABLE ELEMENT-RELATED"/>
    <property type="match status" value="1"/>
</dbReference>
<evidence type="ECO:0000256" key="2">
    <source>
        <dbReference type="SAM" id="Coils"/>
    </source>
</evidence>
<reference evidence="7" key="3">
    <citation type="submission" date="2025-09" db="UniProtKB">
        <authorList>
            <consortium name="Ensembl"/>
        </authorList>
    </citation>
    <scope>IDENTIFICATION</scope>
</reference>
<dbReference type="InterPro" id="IPR043636">
    <property type="entry name" value="L1_RRM_dom"/>
</dbReference>
<dbReference type="Proteomes" id="UP000233100">
    <property type="component" value="Chromosome X"/>
</dbReference>
<evidence type="ECO:0000256" key="1">
    <source>
        <dbReference type="ARBA" id="ARBA00061640"/>
    </source>
</evidence>
<sequence length="335" mass="39747">MNMERNQHIKDENYKNQNSSSPPKDHNSSPAREQNWTKNEFDKLTEVGFRRWVITNSSELKEHVLTQCKKVMNLEKRLDELSTVITSLEKNINDLMELKNVARELHEPYTSINSRIDQAEKRISETEDQHNEIKGEDKIREKRMERNKQSLQEIRDYVERPNVDLMSVLESDGEKDTKLENSLQGIIQGNFHNLARQANTQIQEIHRTPQRYSSRRATPRHINVRFTKVEMKEKMLRAARKEGWVTHKRMPIRLRVDLSAETLQARTVEANIQHYYIKEKNFQPRISYPAKLSFISKEEIKSFTDKQGLRDFINTMAALQEPLKEALNMKRKNWY</sequence>
<feature type="domain" description="L1 transposable element RRM" evidence="4">
    <location>
        <begin position="160"/>
        <end position="257"/>
    </location>
</feature>
<evidence type="ECO:0000259" key="4">
    <source>
        <dbReference type="Pfam" id="PF02994"/>
    </source>
</evidence>
<dbReference type="Gene3D" id="3.30.250.20">
    <property type="entry name" value="L1 transposable element, C-terminal domain"/>
    <property type="match status" value="1"/>
</dbReference>
<organism evidence="7 8">
    <name type="scientific">Macaca fascicularis</name>
    <name type="common">Crab-eating macaque</name>
    <name type="synonym">Cynomolgus monkey</name>
    <dbReference type="NCBI Taxonomy" id="9541"/>
    <lineage>
        <taxon>Eukaryota</taxon>
        <taxon>Metazoa</taxon>
        <taxon>Chordata</taxon>
        <taxon>Craniata</taxon>
        <taxon>Vertebrata</taxon>
        <taxon>Euteleostomi</taxon>
        <taxon>Mammalia</taxon>
        <taxon>Eutheria</taxon>
        <taxon>Euarchontoglires</taxon>
        <taxon>Primates</taxon>
        <taxon>Haplorrhini</taxon>
        <taxon>Catarrhini</taxon>
        <taxon>Cercopithecidae</taxon>
        <taxon>Cercopithecinae</taxon>
        <taxon>Macaca</taxon>
    </lineage>
</organism>
<name>A0A7N9CAY7_MACFA</name>
<feature type="region of interest" description="Disordered" evidence="3">
    <location>
        <begin position="1"/>
        <end position="39"/>
    </location>
</feature>
<dbReference type="InterPro" id="IPR042566">
    <property type="entry name" value="L1_C"/>
</dbReference>
<keyword evidence="8" id="KW-1185">Reference proteome</keyword>
<evidence type="ECO:0008006" key="9">
    <source>
        <dbReference type="Google" id="ProtNLM"/>
    </source>
</evidence>
<dbReference type="AlphaFoldDB" id="A0A7N9CAY7"/>
<evidence type="ECO:0000313" key="8">
    <source>
        <dbReference type="Proteomes" id="UP000233100"/>
    </source>
</evidence>
<feature type="compositionally biased region" description="Basic and acidic residues" evidence="3">
    <location>
        <begin position="1"/>
        <end position="14"/>
    </location>
</feature>
<dbReference type="GeneTree" id="ENSGT01150000286955"/>
<dbReference type="InterPro" id="IPR035301">
    <property type="entry name" value="L1_trimer"/>
</dbReference>
<dbReference type="FunFam" id="3.30.70.1820:FF:000002">
    <property type="entry name" value="LINE-1 retrotransposable element ORF1 protein"/>
    <property type="match status" value="1"/>
</dbReference>
<comment type="similarity">
    <text evidence="1">Belongs to the transposase 22 family.</text>
</comment>
<accession>A0A7N9CAY7</accession>
<dbReference type="Pfam" id="PF17490">
    <property type="entry name" value="Tnp_22_dsRBD"/>
    <property type="match status" value="1"/>
</dbReference>
<protein>
    <recommendedName>
        <fullName evidence="9">L1 transposable element RRM domain-containing protein</fullName>
    </recommendedName>
</protein>
<dbReference type="Pfam" id="PF17489">
    <property type="entry name" value="Tnp_22_trimer"/>
    <property type="match status" value="1"/>
</dbReference>
<dbReference type="Pfam" id="PF02994">
    <property type="entry name" value="Transposase_22"/>
    <property type="match status" value="1"/>
</dbReference>
<evidence type="ECO:0000259" key="5">
    <source>
        <dbReference type="Pfam" id="PF17489"/>
    </source>
</evidence>